<dbReference type="InterPro" id="IPR011856">
    <property type="entry name" value="tRNA_endonuc-like_dom_sf"/>
</dbReference>
<sequence>MPPNTNNSEVAGWALWTVLFTLLSGPFWPHALGLIFMGLGLFGVLHLAVLTFERVKAPHFDERMTPTEFEHYCAAILRECRWKADVTQATADQGVDIVAEKRGVRIIVQCKKYSKPVGNRAVQEVVAGIAHAQAQRGVVVTTDGYTKAAEKLAASNNVLLLHHSQLHRLDRLLRR</sequence>
<gene>
    <name evidence="3" type="ORF">LMG27198_14540</name>
</gene>
<evidence type="ECO:0000313" key="4">
    <source>
        <dbReference type="Proteomes" id="UP001144323"/>
    </source>
</evidence>
<dbReference type="Gene3D" id="3.40.1350.10">
    <property type="match status" value="1"/>
</dbReference>
<comment type="caution">
    <text evidence="3">The sequence shown here is derived from an EMBL/GenBank/DDBJ whole genome shotgun (WGS) entry which is preliminary data.</text>
</comment>
<keyword evidence="1" id="KW-0472">Membrane</keyword>
<dbReference type="SUPFAM" id="SSF52980">
    <property type="entry name" value="Restriction endonuclease-like"/>
    <property type="match status" value="1"/>
</dbReference>
<dbReference type="GO" id="GO:0009307">
    <property type="term" value="P:DNA restriction-modification system"/>
    <property type="evidence" value="ECO:0007669"/>
    <property type="project" value="InterPro"/>
</dbReference>
<accession>A0A9W6GSV4</accession>
<feature type="domain" description="Restriction endonuclease type IV Mrr" evidence="2">
    <location>
        <begin position="63"/>
        <end position="169"/>
    </location>
</feature>
<dbReference type="PANTHER" id="PTHR30015:SF6">
    <property type="entry name" value="SLL1429 PROTEIN"/>
    <property type="match status" value="1"/>
</dbReference>
<dbReference type="PANTHER" id="PTHR30015">
    <property type="entry name" value="MRR RESTRICTION SYSTEM PROTEIN"/>
    <property type="match status" value="1"/>
</dbReference>
<name>A0A9W6GSV4_9HYPH</name>
<dbReference type="GO" id="GO:0015666">
    <property type="term" value="F:restriction endodeoxyribonuclease activity"/>
    <property type="evidence" value="ECO:0007669"/>
    <property type="project" value="TreeGrafter"/>
</dbReference>
<dbReference type="InterPro" id="IPR052906">
    <property type="entry name" value="Type_IV_Methyl-Rstrct_Enzyme"/>
</dbReference>
<dbReference type="RefSeq" id="WP_281801695.1">
    <property type="nucleotide sequence ID" value="NZ_BSEC01000001.1"/>
</dbReference>
<organism evidence="3 4">
    <name type="scientific">Methylocystis echinoides</name>
    <dbReference type="NCBI Taxonomy" id="29468"/>
    <lineage>
        <taxon>Bacteria</taxon>
        <taxon>Pseudomonadati</taxon>
        <taxon>Pseudomonadota</taxon>
        <taxon>Alphaproteobacteria</taxon>
        <taxon>Hyphomicrobiales</taxon>
        <taxon>Methylocystaceae</taxon>
        <taxon>Methylocystis</taxon>
    </lineage>
</organism>
<dbReference type="InterPro" id="IPR007560">
    <property type="entry name" value="Restrct_endonuc_IV_Mrr"/>
</dbReference>
<feature type="transmembrane region" description="Helical" evidence="1">
    <location>
        <begin position="27"/>
        <end position="50"/>
    </location>
</feature>
<keyword evidence="1" id="KW-0812">Transmembrane</keyword>
<dbReference type="Proteomes" id="UP001144323">
    <property type="component" value="Unassembled WGS sequence"/>
</dbReference>
<keyword evidence="4" id="KW-1185">Reference proteome</keyword>
<dbReference type="GO" id="GO:0003677">
    <property type="term" value="F:DNA binding"/>
    <property type="evidence" value="ECO:0007669"/>
    <property type="project" value="InterPro"/>
</dbReference>
<protein>
    <recommendedName>
        <fullName evidence="2">Restriction endonuclease type IV Mrr domain-containing protein</fullName>
    </recommendedName>
</protein>
<evidence type="ECO:0000259" key="2">
    <source>
        <dbReference type="Pfam" id="PF04471"/>
    </source>
</evidence>
<dbReference type="InterPro" id="IPR011335">
    <property type="entry name" value="Restrct_endonuc-II-like"/>
</dbReference>
<dbReference type="Pfam" id="PF04471">
    <property type="entry name" value="Mrr_cat"/>
    <property type="match status" value="1"/>
</dbReference>
<keyword evidence="1" id="KW-1133">Transmembrane helix</keyword>
<dbReference type="EMBL" id="BSEC01000001">
    <property type="protein sequence ID" value="GLI92462.1"/>
    <property type="molecule type" value="Genomic_DNA"/>
</dbReference>
<reference evidence="3" key="1">
    <citation type="journal article" date="2023" name="Int. J. Syst. Evol. Microbiol.">
        <title>Methylocystis iwaonis sp. nov., a type II methane-oxidizing bacterium from surface soil of a rice paddy field in Japan, and emended description of the genus Methylocystis (ex Whittenbury et al. 1970) Bowman et al. 1993.</title>
        <authorList>
            <person name="Kaise H."/>
            <person name="Sawadogo J.B."/>
            <person name="Alam M.S."/>
            <person name="Ueno C."/>
            <person name="Dianou D."/>
            <person name="Shinjo R."/>
            <person name="Asakawa S."/>
        </authorList>
    </citation>
    <scope>NUCLEOTIDE SEQUENCE</scope>
    <source>
        <strain evidence="3">LMG27198</strain>
    </source>
</reference>
<proteinExistence type="predicted"/>
<evidence type="ECO:0000313" key="3">
    <source>
        <dbReference type="EMBL" id="GLI92462.1"/>
    </source>
</evidence>
<dbReference type="AlphaFoldDB" id="A0A9W6GSV4"/>
<evidence type="ECO:0000256" key="1">
    <source>
        <dbReference type="SAM" id="Phobius"/>
    </source>
</evidence>